<evidence type="ECO:0000313" key="3">
    <source>
        <dbReference type="Proteomes" id="UP000443582"/>
    </source>
</evidence>
<dbReference type="PANTHER" id="PTHR33516:SF2">
    <property type="entry name" value="LEXA REPRESSOR-RELATED"/>
    <property type="match status" value="1"/>
</dbReference>
<dbReference type="CDD" id="cd06529">
    <property type="entry name" value="S24_LexA-like"/>
    <property type="match status" value="1"/>
</dbReference>
<dbReference type="InterPro" id="IPR039418">
    <property type="entry name" value="LexA-like"/>
</dbReference>
<dbReference type="PANTHER" id="PTHR33516">
    <property type="entry name" value="LEXA REPRESSOR"/>
    <property type="match status" value="1"/>
</dbReference>
<evidence type="ECO:0000259" key="1">
    <source>
        <dbReference type="Pfam" id="PF00717"/>
    </source>
</evidence>
<dbReference type="Gene3D" id="2.10.109.10">
    <property type="entry name" value="Umud Fragment, subunit A"/>
    <property type="match status" value="1"/>
</dbReference>
<dbReference type="EMBL" id="QDKL01000001">
    <property type="protein sequence ID" value="RZF22761.1"/>
    <property type="molecule type" value="Genomic_DNA"/>
</dbReference>
<dbReference type="InterPro" id="IPR036286">
    <property type="entry name" value="LexA/Signal_pep-like_sf"/>
</dbReference>
<dbReference type="InterPro" id="IPR015927">
    <property type="entry name" value="Peptidase_S24_S26A/B/C"/>
</dbReference>
<accession>A0ABY0IIH3</accession>
<feature type="domain" description="Peptidase S24/S26A/S26B/S26C" evidence="1">
    <location>
        <begin position="15"/>
        <end position="122"/>
    </location>
</feature>
<evidence type="ECO:0000313" key="2">
    <source>
        <dbReference type="EMBL" id="RZF22761.1"/>
    </source>
</evidence>
<protein>
    <submittedName>
        <fullName evidence="2">S24 family peptidase</fullName>
    </submittedName>
</protein>
<dbReference type="Pfam" id="PF00717">
    <property type="entry name" value="Peptidase_S24"/>
    <property type="match status" value="1"/>
</dbReference>
<dbReference type="Proteomes" id="UP000443582">
    <property type="component" value="Unassembled WGS sequence"/>
</dbReference>
<proteinExistence type="predicted"/>
<gene>
    <name evidence="2" type="ORF">DAY19_03020</name>
</gene>
<keyword evidence="3" id="KW-1185">Reference proteome</keyword>
<sequence>MNLMNTHKKLPVANCGLFGISEDHIENYQSLDERFVQNRSATFFFEAQGDSMEPLIIPGDVLVIDRSLEVKSGRVAIVYLDGEFLCKRLIKQDGRVILRSHNPLHRDITITDEMDFLVWGPIVAVARDMKEL</sequence>
<comment type="caution">
    <text evidence="2">The sequence shown here is derived from an EMBL/GenBank/DDBJ whole genome shotgun (WGS) entry which is preliminary data.</text>
</comment>
<name>A0ABY0IIH3_9BACT</name>
<organism evidence="2 3">
    <name type="scientific">Halobacteriovorax vibrionivorans</name>
    <dbReference type="NCBI Taxonomy" id="2152716"/>
    <lineage>
        <taxon>Bacteria</taxon>
        <taxon>Pseudomonadati</taxon>
        <taxon>Bdellovibrionota</taxon>
        <taxon>Bacteriovoracia</taxon>
        <taxon>Bacteriovoracales</taxon>
        <taxon>Halobacteriovoraceae</taxon>
        <taxon>Halobacteriovorax</taxon>
    </lineage>
</organism>
<reference evidence="3" key="1">
    <citation type="journal article" date="2019" name="Int. J. Syst. Evol. Microbiol.">
        <title>Halobacteriovorax valvorus sp. nov., a novel prokaryotic predator isolated from coastal seawater of China.</title>
        <authorList>
            <person name="Chen M.-X."/>
        </authorList>
    </citation>
    <scope>NUCLEOTIDE SEQUENCE [LARGE SCALE GENOMIC DNA]</scope>
    <source>
        <strain evidence="3">BL9</strain>
    </source>
</reference>
<dbReference type="SUPFAM" id="SSF51306">
    <property type="entry name" value="LexA/Signal peptidase"/>
    <property type="match status" value="1"/>
</dbReference>
<dbReference type="InterPro" id="IPR050077">
    <property type="entry name" value="LexA_repressor"/>
</dbReference>